<comment type="similarity">
    <text evidence="5">Belongs to the protein kinase superfamily.</text>
</comment>
<dbReference type="PROSITE" id="PS50011">
    <property type="entry name" value="PROTEIN_KINASE_DOM"/>
    <property type="match status" value="1"/>
</dbReference>
<dbReference type="InterPro" id="IPR011009">
    <property type="entry name" value="Kinase-like_dom_sf"/>
</dbReference>
<accession>A0A1R2CZ32</accession>
<evidence type="ECO:0000256" key="5">
    <source>
        <dbReference type="RuleBase" id="RU000304"/>
    </source>
</evidence>
<comment type="caution">
    <text evidence="7">The sequence shown here is derived from an EMBL/GenBank/DDBJ whole genome shotgun (WGS) entry which is preliminary data.</text>
</comment>
<gene>
    <name evidence="7" type="ORF">SteCoe_2606</name>
</gene>
<dbReference type="Pfam" id="PF00069">
    <property type="entry name" value="Pkinase"/>
    <property type="match status" value="1"/>
</dbReference>
<proteinExistence type="inferred from homology"/>
<name>A0A1R2CZ32_9CILI</name>
<keyword evidence="5" id="KW-0418">Kinase</keyword>
<dbReference type="PANTHER" id="PTHR24347">
    <property type="entry name" value="SERINE/THREONINE-PROTEIN KINASE"/>
    <property type="match status" value="1"/>
</dbReference>
<evidence type="ECO:0000256" key="2">
    <source>
        <dbReference type="ARBA" id="ARBA00022741"/>
    </source>
</evidence>
<dbReference type="InterPro" id="IPR008271">
    <property type="entry name" value="Ser/Thr_kinase_AS"/>
</dbReference>
<dbReference type="SUPFAM" id="SSF56112">
    <property type="entry name" value="Protein kinase-like (PK-like)"/>
    <property type="match status" value="1"/>
</dbReference>
<keyword evidence="5" id="KW-0723">Serine/threonine-protein kinase</keyword>
<dbReference type="AlphaFoldDB" id="A0A1R2CZ32"/>
<dbReference type="InterPro" id="IPR000719">
    <property type="entry name" value="Prot_kinase_dom"/>
</dbReference>
<organism evidence="7 8">
    <name type="scientific">Stentor coeruleus</name>
    <dbReference type="NCBI Taxonomy" id="5963"/>
    <lineage>
        <taxon>Eukaryota</taxon>
        <taxon>Sar</taxon>
        <taxon>Alveolata</taxon>
        <taxon>Ciliophora</taxon>
        <taxon>Postciliodesmatophora</taxon>
        <taxon>Heterotrichea</taxon>
        <taxon>Heterotrichida</taxon>
        <taxon>Stentoridae</taxon>
        <taxon>Stentor</taxon>
    </lineage>
</organism>
<keyword evidence="3 4" id="KW-0067">ATP-binding</keyword>
<keyword evidence="5" id="KW-0808">Transferase</keyword>
<dbReference type="FunFam" id="1.10.510.10:FF:000571">
    <property type="entry name" value="Maternal embryonic leucine zipper kinase"/>
    <property type="match status" value="1"/>
</dbReference>
<comment type="subunit">
    <text evidence="1">Monomer.</text>
</comment>
<dbReference type="PROSITE" id="PS00107">
    <property type="entry name" value="PROTEIN_KINASE_ATP"/>
    <property type="match status" value="1"/>
</dbReference>
<dbReference type="Proteomes" id="UP000187209">
    <property type="component" value="Unassembled WGS sequence"/>
</dbReference>
<sequence>MKDKFIQELGNQFAILSQLGRGAFSKVYECINISTKKLVAVKIMRKYKLTTKQLYFAEQESHILQKLNHPNIVKLYGVYSTGSFLAIEMECLKEKSLAELIRKRSLTEEESSIIMQTIFKAVYYMHKSHIIHRDLKPENLIFANKDLGSLKIADFGLSTEFELGEQLDTQVGTIIYMAPEQINCKKYSETADIWSCGMIMYYLLTNTHPIYVSGDNLDKFKDKMNNIRWNFTNNVSDMAKDLFFRCVKSNPIERYSAALALNHPWINYCNNRIPMTHLEEIRLHQDKLKIKMLCIATIFLTNIALKSNTTPKICISTFNEPPSEKISLIKPRNNLTSLHIPRRKPKNNANTLKISSDNTSLLGCDLPKGNNITRSMGNLRFTRNNFNKGIYLCPINKKKSPRSADRLSFV</sequence>
<dbReference type="GO" id="GO:0004674">
    <property type="term" value="F:protein serine/threonine kinase activity"/>
    <property type="evidence" value="ECO:0007669"/>
    <property type="project" value="UniProtKB-KW"/>
</dbReference>
<dbReference type="Gene3D" id="1.10.510.10">
    <property type="entry name" value="Transferase(Phosphotransferase) domain 1"/>
    <property type="match status" value="1"/>
</dbReference>
<dbReference type="InterPro" id="IPR017441">
    <property type="entry name" value="Protein_kinase_ATP_BS"/>
</dbReference>
<dbReference type="PROSITE" id="PS00108">
    <property type="entry name" value="PROTEIN_KINASE_ST"/>
    <property type="match status" value="1"/>
</dbReference>
<feature type="binding site" evidence="4">
    <location>
        <position position="42"/>
    </location>
    <ligand>
        <name>ATP</name>
        <dbReference type="ChEBI" id="CHEBI:30616"/>
    </ligand>
</feature>
<keyword evidence="2 4" id="KW-0547">Nucleotide-binding</keyword>
<dbReference type="EMBL" id="MPUH01000029">
    <property type="protein sequence ID" value="OMJ94266.1"/>
    <property type="molecule type" value="Genomic_DNA"/>
</dbReference>
<evidence type="ECO:0000313" key="8">
    <source>
        <dbReference type="Proteomes" id="UP000187209"/>
    </source>
</evidence>
<evidence type="ECO:0000256" key="1">
    <source>
        <dbReference type="ARBA" id="ARBA00011245"/>
    </source>
</evidence>
<protein>
    <recommendedName>
        <fullName evidence="6">Protein kinase domain-containing protein</fullName>
    </recommendedName>
</protein>
<evidence type="ECO:0000256" key="3">
    <source>
        <dbReference type="ARBA" id="ARBA00022840"/>
    </source>
</evidence>
<reference evidence="7 8" key="1">
    <citation type="submission" date="2016-11" db="EMBL/GenBank/DDBJ databases">
        <title>The macronuclear genome of Stentor coeruleus: a giant cell with tiny introns.</title>
        <authorList>
            <person name="Slabodnick M."/>
            <person name="Ruby J.G."/>
            <person name="Reiff S.B."/>
            <person name="Swart E.C."/>
            <person name="Gosai S."/>
            <person name="Prabakaran S."/>
            <person name="Witkowska E."/>
            <person name="Larue G.E."/>
            <person name="Fisher S."/>
            <person name="Freeman R.M."/>
            <person name="Gunawardena J."/>
            <person name="Chu W."/>
            <person name="Stover N.A."/>
            <person name="Gregory B.D."/>
            <person name="Nowacki M."/>
            <person name="Derisi J."/>
            <person name="Roy S.W."/>
            <person name="Marshall W.F."/>
            <person name="Sood P."/>
        </authorList>
    </citation>
    <scope>NUCLEOTIDE SEQUENCE [LARGE SCALE GENOMIC DNA]</scope>
    <source>
        <strain evidence="7">WM001</strain>
    </source>
</reference>
<evidence type="ECO:0000259" key="6">
    <source>
        <dbReference type="PROSITE" id="PS50011"/>
    </source>
</evidence>
<keyword evidence="8" id="KW-1185">Reference proteome</keyword>
<dbReference type="SMART" id="SM00220">
    <property type="entry name" value="S_TKc"/>
    <property type="match status" value="1"/>
</dbReference>
<dbReference type="GO" id="GO:0005524">
    <property type="term" value="F:ATP binding"/>
    <property type="evidence" value="ECO:0007669"/>
    <property type="project" value="UniProtKB-UniRule"/>
</dbReference>
<evidence type="ECO:0000256" key="4">
    <source>
        <dbReference type="PROSITE-ProRule" id="PRU10141"/>
    </source>
</evidence>
<evidence type="ECO:0000313" key="7">
    <source>
        <dbReference type="EMBL" id="OMJ94266.1"/>
    </source>
</evidence>
<dbReference type="OrthoDB" id="309279at2759"/>
<feature type="domain" description="Protein kinase" evidence="6">
    <location>
        <begin position="13"/>
        <end position="266"/>
    </location>
</feature>